<dbReference type="EMBL" id="BNDW01000117">
    <property type="protein sequence ID" value="GHI27485.1"/>
    <property type="molecule type" value="Genomic_DNA"/>
</dbReference>
<dbReference type="RefSeq" id="WP_190223947.1">
    <property type="nucleotide sequence ID" value="NZ_BNBS01000044.1"/>
</dbReference>
<evidence type="ECO:0000313" key="4">
    <source>
        <dbReference type="Proteomes" id="UP001052739"/>
    </source>
</evidence>
<dbReference type="Proteomes" id="UP001052739">
    <property type="component" value="Unassembled WGS sequence"/>
</dbReference>
<accession>A0ABQ3PR52</accession>
<name>A0ABQ3PR52_9ACTN</name>
<dbReference type="Pfam" id="PF14232">
    <property type="entry name" value="DUF4334"/>
    <property type="match status" value="1"/>
</dbReference>
<evidence type="ECO:0000313" key="3">
    <source>
        <dbReference type="EMBL" id="GHI27485.1"/>
    </source>
</evidence>
<dbReference type="Gene3D" id="2.40.128.580">
    <property type="entry name" value="GXWXG domain"/>
    <property type="match status" value="1"/>
</dbReference>
<comment type="caution">
    <text evidence="3">The sequence shown here is derived from an EMBL/GenBank/DDBJ whole genome shotgun (WGS) entry which is preliminary data.</text>
</comment>
<protein>
    <recommendedName>
        <fullName evidence="5">DUF4334 domain-containing protein</fullName>
    </recommendedName>
</protein>
<dbReference type="InterPro" id="IPR025951">
    <property type="entry name" value="GXWXG_dom"/>
</dbReference>
<evidence type="ECO:0008006" key="5">
    <source>
        <dbReference type="Google" id="ProtNLM"/>
    </source>
</evidence>
<organism evidence="3 4">
    <name type="scientific">Streptomyces hydrogenans</name>
    <dbReference type="NCBI Taxonomy" id="1873719"/>
    <lineage>
        <taxon>Bacteria</taxon>
        <taxon>Bacillati</taxon>
        <taxon>Actinomycetota</taxon>
        <taxon>Actinomycetes</taxon>
        <taxon>Kitasatosporales</taxon>
        <taxon>Streptomycetaceae</taxon>
        <taxon>Streptomyces</taxon>
    </lineage>
</organism>
<gene>
    <name evidence="3" type="ORF">Shyd_88560</name>
</gene>
<keyword evidence="4" id="KW-1185">Reference proteome</keyword>
<feature type="domain" description="DUF4334" evidence="2">
    <location>
        <begin position="99"/>
        <end position="157"/>
    </location>
</feature>
<dbReference type="InterPro" id="IPR025568">
    <property type="entry name" value="DUF4334"/>
</dbReference>
<evidence type="ECO:0000259" key="1">
    <source>
        <dbReference type="Pfam" id="PF14231"/>
    </source>
</evidence>
<proteinExistence type="predicted"/>
<reference evidence="3" key="1">
    <citation type="submission" date="2024-05" db="EMBL/GenBank/DDBJ databases">
        <title>Whole genome shotgun sequence of Streptomyces hydrogenans NBRC 13475.</title>
        <authorList>
            <person name="Komaki H."/>
            <person name="Tamura T."/>
        </authorList>
    </citation>
    <scope>NUCLEOTIDE SEQUENCE</scope>
    <source>
        <strain evidence="3">NBRC 13475</strain>
    </source>
</reference>
<sequence length="176" mass="19311">MDAHEARTRFRELQEVREGEGTVDAAELDAIWAALSTVRPEEMLGSWKGGEFPTGHPLNGMLAKAGWYGKTFRSAHDVEPLICRDAQGGLYADRALGKGAAGLWAVEFRGETTATMIYDGQPVLDHFKRVDGDTLMGIMNAKGVPPEGPFYYFFLERTPDSPYEVRDGAPRAGQSS</sequence>
<evidence type="ECO:0000259" key="2">
    <source>
        <dbReference type="Pfam" id="PF14232"/>
    </source>
</evidence>
<feature type="domain" description="GXWXG" evidence="1">
    <location>
        <begin position="30"/>
        <end position="88"/>
    </location>
</feature>
<dbReference type="Pfam" id="PF14231">
    <property type="entry name" value="GXWXG"/>
    <property type="match status" value="1"/>
</dbReference>